<dbReference type="EMBL" id="GL349443">
    <property type="protein sequence ID" value="KNC46657.1"/>
    <property type="molecule type" value="Genomic_DNA"/>
</dbReference>
<dbReference type="AlphaFoldDB" id="A0A0L0D2W0"/>
<dbReference type="RefSeq" id="XP_013760430.1">
    <property type="nucleotide sequence ID" value="XM_013904976.1"/>
</dbReference>
<dbReference type="InterPro" id="IPR027417">
    <property type="entry name" value="P-loop_NTPase"/>
</dbReference>
<keyword evidence="2" id="KW-1185">Reference proteome</keyword>
<evidence type="ECO:0000313" key="1">
    <source>
        <dbReference type="EMBL" id="KNC46657.1"/>
    </source>
</evidence>
<proteinExistence type="predicted"/>
<organism evidence="1 2">
    <name type="scientific">Thecamonas trahens ATCC 50062</name>
    <dbReference type="NCBI Taxonomy" id="461836"/>
    <lineage>
        <taxon>Eukaryota</taxon>
        <taxon>Apusozoa</taxon>
        <taxon>Apusomonadida</taxon>
        <taxon>Apusomonadidae</taxon>
        <taxon>Thecamonas</taxon>
    </lineage>
</organism>
<dbReference type="GeneID" id="25562729"/>
<dbReference type="Proteomes" id="UP000054408">
    <property type="component" value="Unassembled WGS sequence"/>
</dbReference>
<protein>
    <submittedName>
        <fullName evidence="1">Uncharacterized protein</fullName>
    </submittedName>
</protein>
<sequence>MSEHGDAMAVGEDAGAARVLVITVGPPCAGKSTVLAKREPAPLDVCIDDSPGLYARIPWADLPATSQAAIVRAAALLEGGSNDRDDDEEDALAARLEATVAIRDDSERRACARALARAIGYVRRKYPRLAEQEARLASEAQVLQTRLMRKAVAWAQTALGEAMAAGVPLVAWGNTNTKMPAIAHAVALADEHGYAIEVVNMTDVDFDELVKRSVLRMLKTGKVVPVEAIYKSAVAAQRSLVETGLVFDAAALAEAARASVAGSSRSGARR</sequence>
<dbReference type="Gene3D" id="3.40.50.300">
    <property type="entry name" value="P-loop containing nucleotide triphosphate hydrolases"/>
    <property type="match status" value="1"/>
</dbReference>
<accession>A0A0L0D2W0</accession>
<name>A0A0L0D2W0_THETB</name>
<evidence type="ECO:0000313" key="2">
    <source>
        <dbReference type="Proteomes" id="UP000054408"/>
    </source>
</evidence>
<gene>
    <name evidence="1" type="ORF">AMSG_03094</name>
</gene>
<reference evidence="1 2" key="1">
    <citation type="submission" date="2010-05" db="EMBL/GenBank/DDBJ databases">
        <title>The Genome Sequence of Thecamonas trahens ATCC 50062.</title>
        <authorList>
            <consortium name="The Broad Institute Genome Sequencing Platform"/>
            <person name="Russ C."/>
            <person name="Cuomo C."/>
            <person name="Shea T."/>
            <person name="Young S.K."/>
            <person name="Zeng Q."/>
            <person name="Koehrsen M."/>
            <person name="Haas B."/>
            <person name="Borodovsky M."/>
            <person name="Guigo R."/>
            <person name="Alvarado L."/>
            <person name="Berlin A."/>
            <person name="Bochicchio J."/>
            <person name="Borenstein D."/>
            <person name="Chapman S."/>
            <person name="Chen Z."/>
            <person name="Freedman E."/>
            <person name="Gellesch M."/>
            <person name="Goldberg J."/>
            <person name="Griggs A."/>
            <person name="Gujja S."/>
            <person name="Heilman E."/>
            <person name="Heiman D."/>
            <person name="Hepburn T."/>
            <person name="Howarth C."/>
            <person name="Jen D."/>
            <person name="Larson L."/>
            <person name="Mehta T."/>
            <person name="Park D."/>
            <person name="Pearson M."/>
            <person name="Roberts A."/>
            <person name="Saif S."/>
            <person name="Shenoy N."/>
            <person name="Sisk P."/>
            <person name="Stolte C."/>
            <person name="Sykes S."/>
            <person name="Thomson T."/>
            <person name="Walk T."/>
            <person name="White J."/>
            <person name="Yandava C."/>
            <person name="Burger G."/>
            <person name="Gray M.W."/>
            <person name="Holland P.W.H."/>
            <person name="King N."/>
            <person name="Lang F.B.F."/>
            <person name="Roger A.J."/>
            <person name="Ruiz-Trillo I."/>
            <person name="Lander E."/>
            <person name="Nusbaum C."/>
        </authorList>
    </citation>
    <scope>NUCLEOTIDE SEQUENCE [LARGE SCALE GENOMIC DNA]</scope>
    <source>
        <strain evidence="1 2">ATCC 50062</strain>
    </source>
</reference>